<accession>A0A1R2BED8</accession>
<name>A0A1R2BED8_9CILI</name>
<dbReference type="InterPro" id="IPR029063">
    <property type="entry name" value="SAM-dependent_MTases_sf"/>
</dbReference>
<reference evidence="1 2" key="1">
    <citation type="submission" date="2016-11" db="EMBL/GenBank/DDBJ databases">
        <title>The macronuclear genome of Stentor coeruleus: a giant cell with tiny introns.</title>
        <authorList>
            <person name="Slabodnick M."/>
            <person name="Ruby J.G."/>
            <person name="Reiff S.B."/>
            <person name="Swart E.C."/>
            <person name="Gosai S."/>
            <person name="Prabakaran S."/>
            <person name="Witkowska E."/>
            <person name="Larue G.E."/>
            <person name="Fisher S."/>
            <person name="Freeman R.M."/>
            <person name="Gunawardena J."/>
            <person name="Chu W."/>
            <person name="Stover N.A."/>
            <person name="Gregory B.D."/>
            <person name="Nowacki M."/>
            <person name="Derisi J."/>
            <person name="Roy S.W."/>
            <person name="Marshall W.F."/>
            <person name="Sood P."/>
        </authorList>
    </citation>
    <scope>NUCLEOTIDE SEQUENCE [LARGE SCALE GENOMIC DNA]</scope>
    <source>
        <strain evidence="1">WM001</strain>
    </source>
</reference>
<comment type="caution">
    <text evidence="1">The sequence shown here is derived from an EMBL/GenBank/DDBJ whole genome shotgun (WGS) entry which is preliminary data.</text>
</comment>
<evidence type="ECO:0000313" key="2">
    <source>
        <dbReference type="Proteomes" id="UP000187209"/>
    </source>
</evidence>
<dbReference type="SUPFAM" id="SSF53335">
    <property type="entry name" value="S-adenosyl-L-methionine-dependent methyltransferases"/>
    <property type="match status" value="1"/>
</dbReference>
<dbReference type="Proteomes" id="UP000187209">
    <property type="component" value="Unassembled WGS sequence"/>
</dbReference>
<gene>
    <name evidence="1" type="ORF">SteCoe_25811</name>
</gene>
<evidence type="ECO:0000313" key="1">
    <source>
        <dbReference type="EMBL" id="OMJ75114.1"/>
    </source>
</evidence>
<sequence>MDLQHEEVSSQVIKALEILQTSKPSCVYIANISPAYYTILNHIPKTYIESFSSRIHIFLYSTSVYNLQTLSSINHTDKKITFSISSKNSYDQYVPLESLHLIFITWSLTDFFDTKENFIFIRDLVYMRKSEIAPGGRVILNISLYVGENFQKLFNLVVDTMKILKDKSMLSEDEFLKFSLDKFTNTINVCYEAIADISQDFYVVEAIVMEKGRVKLDEVGNCQGNDFEKKIKTMLDETVFQCFVNILNEDRKRQEVYLQFVDSFILGVKEKDLEITWEQFLLVLEKI</sequence>
<proteinExistence type="predicted"/>
<organism evidence="1 2">
    <name type="scientific">Stentor coeruleus</name>
    <dbReference type="NCBI Taxonomy" id="5963"/>
    <lineage>
        <taxon>Eukaryota</taxon>
        <taxon>Sar</taxon>
        <taxon>Alveolata</taxon>
        <taxon>Ciliophora</taxon>
        <taxon>Postciliodesmatophora</taxon>
        <taxon>Heterotrichea</taxon>
        <taxon>Heterotrichida</taxon>
        <taxon>Stentoridae</taxon>
        <taxon>Stentor</taxon>
    </lineage>
</organism>
<dbReference type="AlphaFoldDB" id="A0A1R2BED8"/>
<dbReference type="EMBL" id="MPUH01000709">
    <property type="protein sequence ID" value="OMJ75114.1"/>
    <property type="molecule type" value="Genomic_DNA"/>
</dbReference>
<protein>
    <submittedName>
        <fullName evidence="1">Uncharacterized protein</fullName>
    </submittedName>
</protein>
<keyword evidence="2" id="KW-1185">Reference proteome</keyword>